<gene>
    <name evidence="2" type="ORF">PR1_22</name>
</gene>
<keyword evidence="1" id="KW-1133">Transmembrane helix</keyword>
<keyword evidence="1" id="KW-0812">Transmembrane</keyword>
<evidence type="ECO:0000313" key="2">
    <source>
        <dbReference type="EMBL" id="AQT25339.2"/>
    </source>
</evidence>
<reference evidence="2 3" key="1">
    <citation type="submission" date="2016-12" db="EMBL/GenBank/DDBJ databases">
        <title>Providencia rettgeri phage vB-PreS_PR1 - a deep-branching member of the T5-like siphoviruses.</title>
        <authorList>
            <person name="Oliveira H."/>
            <person name="Pinto G."/>
            <person name="Hendrix H."/>
            <person name="Noben J.-P."/>
            <person name="Gawor J."/>
            <person name="Lobocka M."/>
            <person name="Lavigne R."/>
            <person name="Azeredo J."/>
        </authorList>
    </citation>
    <scope>NUCLEOTIDE SEQUENCE [LARGE SCALE GENOMIC DNA]</scope>
</reference>
<keyword evidence="1" id="KW-0472">Membrane</keyword>
<feature type="transmembrane region" description="Helical" evidence="1">
    <location>
        <begin position="6"/>
        <end position="24"/>
    </location>
</feature>
<evidence type="ECO:0000313" key="3">
    <source>
        <dbReference type="Proteomes" id="UP000222417"/>
    </source>
</evidence>
<keyword evidence="3" id="KW-1185">Reference proteome</keyword>
<accession>A0A1S6KV95</accession>
<protein>
    <submittedName>
        <fullName evidence="2">Uncharacterized protein</fullName>
    </submittedName>
</protein>
<proteinExistence type="predicted"/>
<sequence length="90" mass="10259">MVTILSVIILIMAGIIVFLIGMLASKQNKENLDLYKEIINYKTPSWNDDSTWSISVPSEEQKYKELSGALDEAIEAVRQYKLQIPPEKDE</sequence>
<evidence type="ECO:0000256" key="1">
    <source>
        <dbReference type="SAM" id="Phobius"/>
    </source>
</evidence>
<dbReference type="Proteomes" id="UP000222417">
    <property type="component" value="Segment"/>
</dbReference>
<name>A0A1S6KV95_9CAUD</name>
<organism evidence="2 3">
    <name type="scientific">Providencia phage vB_PreS_PR1</name>
    <dbReference type="NCBI Taxonomy" id="1931407"/>
    <lineage>
        <taxon>Viruses</taxon>
        <taxon>Duplodnaviria</taxon>
        <taxon>Heunggongvirae</taxon>
        <taxon>Uroviricota</taxon>
        <taxon>Caudoviricetes</taxon>
        <taxon>Demerecviridae</taxon>
        <taxon>Priunavirus</taxon>
        <taxon>Priunavirus PR1</taxon>
    </lineage>
</organism>
<dbReference type="EMBL" id="KY363465">
    <property type="protein sequence ID" value="AQT25339.2"/>
    <property type="molecule type" value="Genomic_DNA"/>
</dbReference>